<accession>A0ABW7MYC8</accession>
<dbReference type="RefSeq" id="WP_344740837.1">
    <property type="nucleotide sequence ID" value="NZ_BAABAY010000002.1"/>
</dbReference>
<evidence type="ECO:0000313" key="2">
    <source>
        <dbReference type="Proteomes" id="UP001610100"/>
    </source>
</evidence>
<keyword evidence="2" id="KW-1185">Reference proteome</keyword>
<evidence type="ECO:0000313" key="1">
    <source>
        <dbReference type="EMBL" id="MFH6771680.1"/>
    </source>
</evidence>
<protein>
    <submittedName>
        <fullName evidence="1">Uncharacterized protein</fullName>
    </submittedName>
</protein>
<dbReference type="PANTHER" id="PTHR22901:SF0">
    <property type="entry name" value="SIALATE O-ACETYLESTERASE"/>
    <property type="match status" value="1"/>
</dbReference>
<dbReference type="Proteomes" id="UP001610100">
    <property type="component" value="Unassembled WGS sequence"/>
</dbReference>
<gene>
    <name evidence="1" type="ORF">V8G58_07005</name>
</gene>
<comment type="caution">
    <text evidence="1">The sequence shown here is derived from an EMBL/GenBank/DDBJ whole genome shotgun (WGS) entry which is preliminary data.</text>
</comment>
<sequence>MSYGGPYILIVSGEDSKITLSNIMLGEVWLCAGQSNMRFQEAKVRNAETEIKDATHKNIRF</sequence>
<reference evidence="1 2" key="1">
    <citation type="submission" date="2024-02" db="EMBL/GenBank/DDBJ databases">
        <title>A Gaetbulibacter species isolated from tidal flats and genomic insights of their niches.</title>
        <authorList>
            <person name="Ye Y."/>
        </authorList>
    </citation>
    <scope>NUCLEOTIDE SEQUENCE [LARGE SCALE GENOMIC DNA]</scope>
    <source>
        <strain evidence="1 2">KYW382</strain>
    </source>
</reference>
<dbReference type="SUPFAM" id="SSF52266">
    <property type="entry name" value="SGNH hydrolase"/>
    <property type="match status" value="1"/>
</dbReference>
<dbReference type="PANTHER" id="PTHR22901">
    <property type="entry name" value="SIALATE O-ACETYLESTERASE"/>
    <property type="match status" value="1"/>
</dbReference>
<dbReference type="InterPro" id="IPR036514">
    <property type="entry name" value="SGNH_hydro_sf"/>
</dbReference>
<organism evidence="1 2">
    <name type="scientific">Gaetbulibacter aestuarii</name>
    <dbReference type="NCBI Taxonomy" id="1502358"/>
    <lineage>
        <taxon>Bacteria</taxon>
        <taxon>Pseudomonadati</taxon>
        <taxon>Bacteroidota</taxon>
        <taxon>Flavobacteriia</taxon>
        <taxon>Flavobacteriales</taxon>
        <taxon>Flavobacteriaceae</taxon>
        <taxon>Gaetbulibacter</taxon>
    </lineage>
</organism>
<dbReference type="EMBL" id="JBAWKB010000002">
    <property type="protein sequence ID" value="MFH6771680.1"/>
    <property type="molecule type" value="Genomic_DNA"/>
</dbReference>
<proteinExistence type="predicted"/>
<name>A0ABW7MYC8_9FLAO</name>
<dbReference type="InterPro" id="IPR039329">
    <property type="entry name" value="SIAE"/>
</dbReference>
<dbReference type="Gene3D" id="3.40.50.1110">
    <property type="entry name" value="SGNH hydrolase"/>
    <property type="match status" value="1"/>
</dbReference>